<protein>
    <submittedName>
        <fullName evidence="1">Cytochrome P450</fullName>
    </submittedName>
</protein>
<reference evidence="1" key="1">
    <citation type="submission" date="2021-03" db="EMBL/GenBank/DDBJ databases">
        <authorList>
            <consortium name="DOE Joint Genome Institute"/>
            <person name="Ahrendt S."/>
            <person name="Looney B.P."/>
            <person name="Miyauchi S."/>
            <person name="Morin E."/>
            <person name="Drula E."/>
            <person name="Courty P.E."/>
            <person name="Chicoki N."/>
            <person name="Fauchery L."/>
            <person name="Kohler A."/>
            <person name="Kuo A."/>
            <person name="Labutti K."/>
            <person name="Pangilinan J."/>
            <person name="Lipzen A."/>
            <person name="Riley R."/>
            <person name="Andreopoulos W."/>
            <person name="He G."/>
            <person name="Johnson J."/>
            <person name="Barry K.W."/>
            <person name="Grigoriev I.V."/>
            <person name="Nagy L."/>
            <person name="Hibbett D."/>
            <person name="Henrissat B."/>
            <person name="Matheny P.B."/>
            <person name="Labbe J."/>
            <person name="Martin F."/>
        </authorList>
    </citation>
    <scope>NUCLEOTIDE SEQUENCE</scope>
    <source>
        <strain evidence="1">HHB10654</strain>
    </source>
</reference>
<sequence>MFDALNWSLLLKGTLLLFLVSVVVKLFNGIKIVAGVPGIYIPFQPISLPGVVIPTCWWNPGLSWVWRYRLNSYQSYQSAVLCFVPFLSGSPSFFTNSVEVARQVVGGGVESPWIKARVSASRGFTPWGMNLLSSEKETWRRHRGIMGPAFNTITYSLVWYETIRVYRDMVFCEGWDLKDTVDIPAVQDYTLKLALFVISASGFGWPFSWDEEPVNEDGTMGIQKAFKIYLENKVTLVLAPRWIYKLPFQRLREIHAARQVLRKYRSKLIEERKAEIHGTLDKEFPTFGRKDVFSLLVRANEEDEKLKLDDSELVGNVLGLLFAGHETTAHALAATLGLLGVYQDVQQAAYQEIIDVVGKDRNPLFSDFTKLEKVRSIFYESLRLYPSGYIMVREALEDTIIDIPTDAGKRATRPIPVPKGTQVVVDLVGIQYNPKYYPDPDKFDPSRWQGVSEDSEAVTAFSVGPRACIGRKFATMEAVCFLILLLRDWNIAPILQTGETHEQWRERVMQAEAKSTLGLRSFPLRLTRRR</sequence>
<name>A0ACB8T837_9AGAM</name>
<evidence type="ECO:0000313" key="2">
    <source>
        <dbReference type="Proteomes" id="UP000814140"/>
    </source>
</evidence>
<evidence type="ECO:0000313" key="1">
    <source>
        <dbReference type="EMBL" id="KAI0064321.1"/>
    </source>
</evidence>
<comment type="caution">
    <text evidence="1">The sequence shown here is derived from an EMBL/GenBank/DDBJ whole genome shotgun (WGS) entry which is preliminary data.</text>
</comment>
<proteinExistence type="predicted"/>
<dbReference type="EMBL" id="MU277199">
    <property type="protein sequence ID" value="KAI0064321.1"/>
    <property type="molecule type" value="Genomic_DNA"/>
</dbReference>
<accession>A0ACB8T837</accession>
<keyword evidence="2" id="KW-1185">Reference proteome</keyword>
<reference evidence="1" key="2">
    <citation type="journal article" date="2022" name="New Phytol.">
        <title>Evolutionary transition to the ectomycorrhizal habit in the genomes of a hyperdiverse lineage of mushroom-forming fungi.</title>
        <authorList>
            <person name="Looney B."/>
            <person name="Miyauchi S."/>
            <person name="Morin E."/>
            <person name="Drula E."/>
            <person name="Courty P.E."/>
            <person name="Kohler A."/>
            <person name="Kuo A."/>
            <person name="LaButti K."/>
            <person name="Pangilinan J."/>
            <person name="Lipzen A."/>
            <person name="Riley R."/>
            <person name="Andreopoulos W."/>
            <person name="He G."/>
            <person name="Johnson J."/>
            <person name="Nolan M."/>
            <person name="Tritt A."/>
            <person name="Barry K.W."/>
            <person name="Grigoriev I.V."/>
            <person name="Nagy L.G."/>
            <person name="Hibbett D."/>
            <person name="Henrissat B."/>
            <person name="Matheny P.B."/>
            <person name="Labbe J."/>
            <person name="Martin F.M."/>
        </authorList>
    </citation>
    <scope>NUCLEOTIDE SEQUENCE</scope>
    <source>
        <strain evidence="1">HHB10654</strain>
    </source>
</reference>
<gene>
    <name evidence="1" type="ORF">BV25DRAFT_305948</name>
</gene>
<organism evidence="1 2">
    <name type="scientific">Artomyces pyxidatus</name>
    <dbReference type="NCBI Taxonomy" id="48021"/>
    <lineage>
        <taxon>Eukaryota</taxon>
        <taxon>Fungi</taxon>
        <taxon>Dikarya</taxon>
        <taxon>Basidiomycota</taxon>
        <taxon>Agaricomycotina</taxon>
        <taxon>Agaricomycetes</taxon>
        <taxon>Russulales</taxon>
        <taxon>Auriscalpiaceae</taxon>
        <taxon>Artomyces</taxon>
    </lineage>
</organism>
<dbReference type="Proteomes" id="UP000814140">
    <property type="component" value="Unassembled WGS sequence"/>
</dbReference>